<comment type="similarity">
    <text evidence="1 5">Belongs to the EF-Ts family.</text>
</comment>
<dbReference type="PANTHER" id="PTHR11741:SF0">
    <property type="entry name" value="ELONGATION FACTOR TS, MITOCHONDRIAL"/>
    <property type="match status" value="1"/>
</dbReference>
<dbReference type="InterPro" id="IPR001816">
    <property type="entry name" value="Transl_elong_EFTs/EF1B"/>
</dbReference>
<comment type="subcellular location">
    <subcellularLocation>
        <location evidence="5">Cytoplasm</location>
    </subcellularLocation>
</comment>
<comment type="caution">
    <text evidence="7">The sequence shown here is derived from an EMBL/GenBank/DDBJ whole genome shotgun (WGS) entry which is preliminary data.</text>
</comment>
<protein>
    <recommendedName>
        <fullName evidence="2 5">Elongation factor Ts</fullName>
        <shortName evidence="5">EF-Ts</shortName>
    </recommendedName>
</protein>
<organism evidence="7 8">
    <name type="scientific">Marinifilum breve</name>
    <dbReference type="NCBI Taxonomy" id="2184082"/>
    <lineage>
        <taxon>Bacteria</taxon>
        <taxon>Pseudomonadati</taxon>
        <taxon>Bacteroidota</taxon>
        <taxon>Bacteroidia</taxon>
        <taxon>Marinilabiliales</taxon>
        <taxon>Marinifilaceae</taxon>
    </lineage>
</organism>
<dbReference type="RefSeq" id="WP_110363656.1">
    <property type="nucleotide sequence ID" value="NZ_QFLI01000014.1"/>
</dbReference>
<dbReference type="FunFam" id="1.10.286.20:FF:000001">
    <property type="entry name" value="Elongation factor Ts"/>
    <property type="match status" value="1"/>
</dbReference>
<dbReference type="Gene3D" id="1.10.286.20">
    <property type="match status" value="1"/>
</dbReference>
<dbReference type="InterPro" id="IPR036402">
    <property type="entry name" value="EF-Ts_dimer_sf"/>
</dbReference>
<feature type="region of interest" description="Involved in Mg(2+) ion dislocation from EF-Tu" evidence="5">
    <location>
        <begin position="81"/>
        <end position="84"/>
    </location>
</feature>
<dbReference type="Gene3D" id="1.10.8.10">
    <property type="entry name" value="DNA helicase RuvA subunit, C-terminal domain"/>
    <property type="match status" value="1"/>
</dbReference>
<dbReference type="NCBIfam" id="TIGR00116">
    <property type="entry name" value="tsf"/>
    <property type="match status" value="1"/>
</dbReference>
<dbReference type="Gene3D" id="3.30.479.20">
    <property type="entry name" value="Elongation factor Ts, dimerisation domain"/>
    <property type="match status" value="2"/>
</dbReference>
<keyword evidence="4 5" id="KW-0648">Protein biosynthesis</keyword>
<accession>A0A2V3ZU60</accession>
<dbReference type="InterPro" id="IPR018101">
    <property type="entry name" value="Transl_elong_Ts_CS"/>
</dbReference>
<dbReference type="SUPFAM" id="SSF54713">
    <property type="entry name" value="Elongation factor Ts (EF-Ts), dimerisation domain"/>
    <property type="match status" value="1"/>
</dbReference>
<keyword evidence="8" id="KW-1185">Reference proteome</keyword>
<evidence type="ECO:0000313" key="7">
    <source>
        <dbReference type="EMBL" id="PXX95725.1"/>
    </source>
</evidence>
<dbReference type="OrthoDB" id="9808348at2"/>
<evidence type="ECO:0000256" key="2">
    <source>
        <dbReference type="ARBA" id="ARBA00016956"/>
    </source>
</evidence>
<name>A0A2V3ZU60_9BACT</name>
<proteinExistence type="inferred from homology"/>
<dbReference type="PANTHER" id="PTHR11741">
    <property type="entry name" value="ELONGATION FACTOR TS"/>
    <property type="match status" value="1"/>
</dbReference>
<dbReference type="InterPro" id="IPR014039">
    <property type="entry name" value="Transl_elong_EFTs/EF1B_dimer"/>
</dbReference>
<dbReference type="SUPFAM" id="SSF46934">
    <property type="entry name" value="UBA-like"/>
    <property type="match status" value="1"/>
</dbReference>
<gene>
    <name evidence="5" type="primary">tsf</name>
    <name evidence="7" type="ORF">DF185_21780</name>
</gene>
<dbReference type="GO" id="GO:0005737">
    <property type="term" value="C:cytoplasm"/>
    <property type="evidence" value="ECO:0007669"/>
    <property type="project" value="UniProtKB-SubCell"/>
</dbReference>
<dbReference type="EMBL" id="QFLI01000014">
    <property type="protein sequence ID" value="PXX95725.1"/>
    <property type="molecule type" value="Genomic_DNA"/>
</dbReference>
<dbReference type="CDD" id="cd14275">
    <property type="entry name" value="UBA_EF-Ts"/>
    <property type="match status" value="1"/>
</dbReference>
<dbReference type="AlphaFoldDB" id="A0A2V3ZU60"/>
<keyword evidence="5" id="KW-0963">Cytoplasm</keyword>
<evidence type="ECO:0000259" key="6">
    <source>
        <dbReference type="Pfam" id="PF00889"/>
    </source>
</evidence>
<dbReference type="Pfam" id="PF00889">
    <property type="entry name" value="EF_TS"/>
    <property type="match status" value="1"/>
</dbReference>
<keyword evidence="3 5" id="KW-0251">Elongation factor</keyword>
<dbReference type="HAMAP" id="MF_00050">
    <property type="entry name" value="EF_Ts"/>
    <property type="match status" value="1"/>
</dbReference>
<dbReference type="PROSITE" id="PS01126">
    <property type="entry name" value="EF_TS_1"/>
    <property type="match status" value="1"/>
</dbReference>
<dbReference type="InterPro" id="IPR009060">
    <property type="entry name" value="UBA-like_sf"/>
</dbReference>
<evidence type="ECO:0000256" key="4">
    <source>
        <dbReference type="ARBA" id="ARBA00022917"/>
    </source>
</evidence>
<evidence type="ECO:0000256" key="5">
    <source>
        <dbReference type="HAMAP-Rule" id="MF_00050"/>
    </source>
</evidence>
<feature type="domain" description="Translation elongation factor EFTs/EF1B dimerisation" evidence="6">
    <location>
        <begin position="72"/>
        <end position="272"/>
    </location>
</feature>
<evidence type="ECO:0000256" key="3">
    <source>
        <dbReference type="ARBA" id="ARBA00022768"/>
    </source>
</evidence>
<evidence type="ECO:0000256" key="1">
    <source>
        <dbReference type="ARBA" id="ARBA00005532"/>
    </source>
</evidence>
<reference evidence="7 8" key="1">
    <citation type="submission" date="2018-05" db="EMBL/GenBank/DDBJ databases">
        <title>Marinifilum breve JC075T sp. nov., a marine bacterium isolated from Yongle Blue Hole in the South China Sea.</title>
        <authorList>
            <person name="Fu T."/>
        </authorList>
    </citation>
    <scope>NUCLEOTIDE SEQUENCE [LARGE SCALE GENOMIC DNA]</scope>
    <source>
        <strain evidence="7 8">JC075</strain>
    </source>
</reference>
<evidence type="ECO:0000313" key="8">
    <source>
        <dbReference type="Proteomes" id="UP000248079"/>
    </source>
</evidence>
<dbReference type="Proteomes" id="UP000248079">
    <property type="component" value="Unassembled WGS sequence"/>
</dbReference>
<sequence length="274" mass="29575">MSIKAADVAKLRKATGAGMMDCKKALTEAEGDFDAAVEIIRKKGMAIANKRADREATEGVVLAKVSEDKKTGALITLNCETDFVAKNENFVAFATQILDLALANKPADLEALKALEMDGRTVEAHVTEQTGVIGEKIDLSTYETIEAEAAVAYIHAGNKLATLIGFNKEVEEQMGKDVAMQAAAMAPIAINEDAVPADVVAKELEIGKEKARLEGKPEQILDKIAQGRLGKFFKEVTLLNQDFVKDGKKSVKQYLAEADKDLTVTAMKRFTLNA</sequence>
<dbReference type="GO" id="GO:0003746">
    <property type="term" value="F:translation elongation factor activity"/>
    <property type="evidence" value="ECO:0007669"/>
    <property type="project" value="UniProtKB-UniRule"/>
</dbReference>
<comment type="function">
    <text evidence="5">Associates with the EF-Tu.GDP complex and induces the exchange of GDP to GTP. It remains bound to the aminoacyl-tRNA.EF-Tu.GTP complex up to the GTP hydrolysis stage on the ribosome.</text>
</comment>
<dbReference type="FunFam" id="1.10.8.10:FF:000001">
    <property type="entry name" value="Elongation factor Ts"/>
    <property type="match status" value="1"/>
</dbReference>